<comment type="similarity">
    <text evidence="1">Belongs to the class-II fumarase/aspartase family.</text>
</comment>
<protein>
    <recommendedName>
        <fullName evidence="3">Adenylosuccinate lyase C-terminal domain-containing protein</fullName>
    </recommendedName>
</protein>
<feature type="compositionally biased region" description="Polar residues" evidence="2">
    <location>
        <begin position="1"/>
        <end position="13"/>
    </location>
</feature>
<dbReference type="Gene3D" id="1.20.200.10">
    <property type="entry name" value="Fumarase/aspartase (Central domain)"/>
    <property type="match status" value="1"/>
</dbReference>
<accession>A0A8H4RIB5</accession>
<comment type="caution">
    <text evidence="4">The sequence shown here is derived from an EMBL/GenBank/DDBJ whole genome shotgun (WGS) entry which is preliminary data.</text>
</comment>
<evidence type="ECO:0000259" key="3">
    <source>
        <dbReference type="SMART" id="SM00998"/>
    </source>
</evidence>
<dbReference type="Gene3D" id="1.10.40.30">
    <property type="entry name" value="Fumarase/aspartase (C-terminal domain)"/>
    <property type="match status" value="1"/>
</dbReference>
<gene>
    <name evidence="4" type="ORF">G7Y89_g8998</name>
</gene>
<evidence type="ECO:0000256" key="2">
    <source>
        <dbReference type="SAM" id="MobiDB-lite"/>
    </source>
</evidence>
<dbReference type="PRINTS" id="PR00149">
    <property type="entry name" value="FUMRATELYASE"/>
</dbReference>
<dbReference type="InterPro" id="IPR019468">
    <property type="entry name" value="AdenyloSucc_lyase_C"/>
</dbReference>
<evidence type="ECO:0000313" key="4">
    <source>
        <dbReference type="EMBL" id="KAF4629154.1"/>
    </source>
</evidence>
<dbReference type="InterPro" id="IPR000362">
    <property type="entry name" value="Fumarate_lyase_fam"/>
</dbReference>
<dbReference type="SMART" id="SM00998">
    <property type="entry name" value="ADSL_C"/>
    <property type="match status" value="1"/>
</dbReference>
<dbReference type="AlphaFoldDB" id="A0A8H4RIB5"/>
<dbReference type="PANTHER" id="PTHR43172">
    <property type="entry name" value="ADENYLOSUCCINATE LYASE"/>
    <property type="match status" value="1"/>
</dbReference>
<dbReference type="Pfam" id="PF00206">
    <property type="entry name" value="Lyase_1"/>
    <property type="match status" value="1"/>
</dbReference>
<reference evidence="4 5" key="1">
    <citation type="submission" date="2020-03" db="EMBL/GenBank/DDBJ databases">
        <title>Draft Genome Sequence of Cudoniella acicularis.</title>
        <authorList>
            <person name="Buettner E."/>
            <person name="Kellner H."/>
        </authorList>
    </citation>
    <scope>NUCLEOTIDE SEQUENCE [LARGE SCALE GENOMIC DNA]</scope>
    <source>
        <strain evidence="4 5">DSM 108380</strain>
    </source>
</reference>
<dbReference type="SUPFAM" id="SSF48557">
    <property type="entry name" value="L-aspartase-like"/>
    <property type="match status" value="1"/>
</dbReference>
<dbReference type="GO" id="GO:0003824">
    <property type="term" value="F:catalytic activity"/>
    <property type="evidence" value="ECO:0007669"/>
    <property type="project" value="InterPro"/>
</dbReference>
<dbReference type="InterPro" id="IPR008948">
    <property type="entry name" value="L-Aspartase-like"/>
</dbReference>
<feature type="region of interest" description="Disordered" evidence="2">
    <location>
        <begin position="1"/>
        <end position="41"/>
    </location>
</feature>
<dbReference type="Pfam" id="PF10397">
    <property type="entry name" value="ADSL_C"/>
    <property type="match status" value="1"/>
</dbReference>
<feature type="domain" description="Adenylosuccinate lyase C-terminal" evidence="3">
    <location>
        <begin position="353"/>
        <end position="432"/>
    </location>
</feature>
<evidence type="ECO:0000256" key="1">
    <source>
        <dbReference type="ARBA" id="ARBA00034772"/>
    </source>
</evidence>
<dbReference type="InterPro" id="IPR022761">
    <property type="entry name" value="Fumarate_lyase_N"/>
</dbReference>
<proteinExistence type="inferred from homology"/>
<sequence length="435" mass="46743">MTTALSHLVTSPLTPASTSNANANGTHNGSTTTSNNITETTNPKLDLDVAKLSHETEIVGYPILPLVTQLVTICTSTSAHPTETPKYIHWGATTQDIMDTASVLQIQRGLAIVSRLLNSTCASLEKLAEKHRDTPMAGRTHLQHALPVTFGYKCAVWLSSLQRHQERLEQLKLRALQVQYGGAAGTLASLGSTSAGLDVRAELARELGLQNPSITWHVSRDGVAETVNLLALIGGSLGKIALDLIIMSSNEFSEVSEPFVPHRGASSTMPQKRNPISSEVILAASKILRANAGLVLDGMVSDFERASGPWHLEWVAVPESFVICVGALHQADFALSGLVVHEEQMKKNLYSTRGLIVGEAVMMGLAPHLGRGNAHDVVYEACKEAIEGERSLVDVLLEKKDVVEALGEEELRSLCDPVNYMGAAGRMVDDVLGRN</sequence>
<dbReference type="Proteomes" id="UP000566819">
    <property type="component" value="Unassembled WGS sequence"/>
</dbReference>
<feature type="compositionally biased region" description="Low complexity" evidence="2">
    <location>
        <begin position="14"/>
        <end position="41"/>
    </location>
</feature>
<organism evidence="4 5">
    <name type="scientific">Cudoniella acicularis</name>
    <dbReference type="NCBI Taxonomy" id="354080"/>
    <lineage>
        <taxon>Eukaryota</taxon>
        <taxon>Fungi</taxon>
        <taxon>Dikarya</taxon>
        <taxon>Ascomycota</taxon>
        <taxon>Pezizomycotina</taxon>
        <taxon>Leotiomycetes</taxon>
        <taxon>Helotiales</taxon>
        <taxon>Tricladiaceae</taxon>
        <taxon>Cudoniella</taxon>
    </lineage>
</organism>
<evidence type="ECO:0000313" key="5">
    <source>
        <dbReference type="Proteomes" id="UP000566819"/>
    </source>
</evidence>
<dbReference type="CDD" id="cd01597">
    <property type="entry name" value="pCLME"/>
    <property type="match status" value="1"/>
</dbReference>
<dbReference type="OrthoDB" id="406045at2759"/>
<dbReference type="PANTHER" id="PTHR43172:SF2">
    <property type="entry name" value="ADENYLOSUCCINATE LYASE C-TERMINAL DOMAIN-CONTAINING PROTEIN"/>
    <property type="match status" value="1"/>
</dbReference>
<dbReference type="PRINTS" id="PR00145">
    <property type="entry name" value="ARGSUCLYASE"/>
</dbReference>
<dbReference type="EMBL" id="JAAMPI010000713">
    <property type="protein sequence ID" value="KAF4629154.1"/>
    <property type="molecule type" value="Genomic_DNA"/>
</dbReference>
<keyword evidence="5" id="KW-1185">Reference proteome</keyword>
<name>A0A8H4RIB5_9HELO</name>